<feature type="domain" description="Survival protein SurE-like phosphatase/nucleotidase" evidence="6">
    <location>
        <begin position="4"/>
        <end position="167"/>
    </location>
</feature>
<comment type="similarity">
    <text evidence="2">Belongs to the SurE nucleotidase family.</text>
</comment>
<dbReference type="PANTHER" id="PTHR30457:SF0">
    <property type="entry name" value="PHOSPHATASE, PUTATIVE (AFU_ORTHOLOGUE AFUA_4G01070)-RELATED"/>
    <property type="match status" value="1"/>
</dbReference>
<evidence type="ECO:0000256" key="1">
    <source>
        <dbReference type="ARBA" id="ARBA00000815"/>
    </source>
</evidence>
<dbReference type="PANTHER" id="PTHR30457">
    <property type="entry name" value="5'-NUCLEOTIDASE SURE"/>
    <property type="match status" value="1"/>
</dbReference>
<dbReference type="InterPro" id="IPR036523">
    <property type="entry name" value="SurE-like_sf"/>
</dbReference>
<protein>
    <recommendedName>
        <fullName evidence="3">5'-nucleotidase</fullName>
        <ecNumber evidence="3">3.1.3.5</ecNumber>
    </recommendedName>
</protein>
<evidence type="ECO:0000256" key="4">
    <source>
        <dbReference type="ARBA" id="ARBA00022723"/>
    </source>
</evidence>
<dbReference type="Pfam" id="PF01975">
    <property type="entry name" value="SurE"/>
    <property type="match status" value="1"/>
</dbReference>
<dbReference type="AlphaFoldDB" id="A0A6H1TRW2"/>
<sequence length="239" mass="26012">MTLILTNDDGIDAPGMAALCEALDGRAIAIAAPRDELSGCGHQVTTRNPIHVDRRSSTSWAIAGTPADCTRIALSHLYPEASWVISGINSGGNMGVDIYISGTVAAVREAAFHGVPGIAISQYRQGGRPVNWEITTHWASRILADLLDRPPEPGCFWNVNLPYLEPGDREPEIVLCENSSQPLPIDYHIEGDYFHYCGRYGDRPREIGTDVDVCFSGNIAITQLSVRTLDNKPQRDRGA</sequence>
<evidence type="ECO:0000259" key="6">
    <source>
        <dbReference type="Pfam" id="PF01975"/>
    </source>
</evidence>
<evidence type="ECO:0000256" key="2">
    <source>
        <dbReference type="ARBA" id="ARBA00011062"/>
    </source>
</evidence>
<dbReference type="SUPFAM" id="SSF64167">
    <property type="entry name" value="SurE-like"/>
    <property type="match status" value="1"/>
</dbReference>
<dbReference type="RefSeq" id="WP_168567491.1">
    <property type="nucleotide sequence ID" value="NZ_CP051167.1"/>
</dbReference>
<dbReference type="EC" id="3.1.3.5" evidence="3"/>
<evidence type="ECO:0000313" key="7">
    <source>
        <dbReference type="EMBL" id="QIZ69334.1"/>
    </source>
</evidence>
<organism evidence="7 8">
    <name type="scientific">Oxynema aestuarii AP17</name>
    <dbReference type="NCBI Taxonomy" id="2064643"/>
    <lineage>
        <taxon>Bacteria</taxon>
        <taxon>Bacillati</taxon>
        <taxon>Cyanobacteriota</taxon>
        <taxon>Cyanophyceae</taxon>
        <taxon>Oscillatoriophycideae</taxon>
        <taxon>Oscillatoriales</taxon>
        <taxon>Oscillatoriaceae</taxon>
        <taxon>Oxynema</taxon>
        <taxon>Oxynema aestuarii</taxon>
    </lineage>
</organism>
<evidence type="ECO:0000313" key="8">
    <source>
        <dbReference type="Proteomes" id="UP000500857"/>
    </source>
</evidence>
<dbReference type="Gene3D" id="3.40.1210.10">
    <property type="entry name" value="Survival protein SurE-like phosphatase/nucleotidase"/>
    <property type="match status" value="1"/>
</dbReference>
<gene>
    <name evidence="7" type="primary">surE</name>
    <name evidence="7" type="ORF">HCG48_00975</name>
</gene>
<dbReference type="GO" id="GO:0046872">
    <property type="term" value="F:metal ion binding"/>
    <property type="evidence" value="ECO:0007669"/>
    <property type="project" value="UniProtKB-KW"/>
</dbReference>
<dbReference type="InterPro" id="IPR002828">
    <property type="entry name" value="SurE-like_Pase/nucleotidase"/>
</dbReference>
<name>A0A6H1TRW2_9CYAN</name>
<keyword evidence="8" id="KW-1185">Reference proteome</keyword>
<keyword evidence="4" id="KW-0479">Metal-binding</keyword>
<dbReference type="KEGG" id="oxy:HCG48_00975"/>
<dbReference type="InterPro" id="IPR030048">
    <property type="entry name" value="SurE"/>
</dbReference>
<dbReference type="NCBIfam" id="TIGR00087">
    <property type="entry name" value="surE"/>
    <property type="match status" value="1"/>
</dbReference>
<reference evidence="7 8" key="1">
    <citation type="submission" date="2020-04" db="EMBL/GenBank/DDBJ databases">
        <authorList>
            <person name="Basu S."/>
            <person name="Maruthanayagam V."/>
            <person name="Chakraborty S."/>
            <person name="Pramanik A."/>
            <person name="Mukherjee J."/>
            <person name="Brink B."/>
        </authorList>
    </citation>
    <scope>NUCLEOTIDE SEQUENCE [LARGE SCALE GENOMIC DNA]</scope>
    <source>
        <strain evidence="7 8">AP17</strain>
    </source>
</reference>
<comment type="catalytic activity">
    <reaction evidence="1">
        <text>a ribonucleoside 5'-phosphate + H2O = a ribonucleoside + phosphate</text>
        <dbReference type="Rhea" id="RHEA:12484"/>
        <dbReference type="ChEBI" id="CHEBI:15377"/>
        <dbReference type="ChEBI" id="CHEBI:18254"/>
        <dbReference type="ChEBI" id="CHEBI:43474"/>
        <dbReference type="ChEBI" id="CHEBI:58043"/>
        <dbReference type="EC" id="3.1.3.5"/>
    </reaction>
</comment>
<dbReference type="NCBIfam" id="NF001493">
    <property type="entry name" value="PRK00346.2-3"/>
    <property type="match status" value="1"/>
</dbReference>
<proteinExistence type="inferred from homology"/>
<evidence type="ECO:0000256" key="3">
    <source>
        <dbReference type="ARBA" id="ARBA00012643"/>
    </source>
</evidence>
<evidence type="ECO:0000256" key="5">
    <source>
        <dbReference type="ARBA" id="ARBA00022801"/>
    </source>
</evidence>
<dbReference type="EMBL" id="CP051167">
    <property type="protein sequence ID" value="QIZ69334.1"/>
    <property type="molecule type" value="Genomic_DNA"/>
</dbReference>
<dbReference type="GO" id="GO:0008253">
    <property type="term" value="F:5'-nucleotidase activity"/>
    <property type="evidence" value="ECO:0007669"/>
    <property type="project" value="UniProtKB-EC"/>
</dbReference>
<accession>A0A6H1TRW2</accession>
<keyword evidence="5" id="KW-0378">Hydrolase</keyword>
<dbReference type="Proteomes" id="UP000500857">
    <property type="component" value="Chromosome"/>
</dbReference>